<keyword evidence="1" id="KW-1133">Transmembrane helix</keyword>
<accession>H3SGW6</accession>
<evidence type="ECO:0000313" key="3">
    <source>
        <dbReference type="EMBL" id="EHQ61673.1"/>
    </source>
</evidence>
<organism evidence="3 4">
    <name type="scientific">Paenibacillus dendritiformis C454</name>
    <dbReference type="NCBI Taxonomy" id="1131935"/>
    <lineage>
        <taxon>Bacteria</taxon>
        <taxon>Bacillati</taxon>
        <taxon>Bacillota</taxon>
        <taxon>Bacilli</taxon>
        <taxon>Bacillales</taxon>
        <taxon>Paenibacillaceae</taxon>
        <taxon>Paenibacillus</taxon>
    </lineage>
</organism>
<keyword evidence="4" id="KW-1185">Reference proteome</keyword>
<feature type="domain" description="YfjL-like N-terminal" evidence="2">
    <location>
        <begin position="3"/>
        <end position="93"/>
    </location>
</feature>
<evidence type="ECO:0000259" key="2">
    <source>
        <dbReference type="Pfam" id="PF25425"/>
    </source>
</evidence>
<reference evidence="3 4" key="1">
    <citation type="journal article" date="2012" name="J. Bacteriol.">
        <title>Genome Sequence of the Pattern-Forming Social Bacterium Paenibacillus dendritiformis C454 Chiral Morphotype.</title>
        <authorList>
            <person name="Sirota-Madi A."/>
            <person name="Olender T."/>
            <person name="Helman Y."/>
            <person name="Brainis I."/>
            <person name="Finkelshtein A."/>
            <person name="Roth D."/>
            <person name="Hagai E."/>
            <person name="Leshkowitz D."/>
            <person name="Brodsky L."/>
            <person name="Galatenko V."/>
            <person name="Nikolaev V."/>
            <person name="Gutnick D.L."/>
            <person name="Lancet D."/>
            <person name="Ben-Jacob E."/>
        </authorList>
    </citation>
    <scope>NUCLEOTIDE SEQUENCE [LARGE SCALE GENOMIC DNA]</scope>
    <source>
        <strain evidence="3 4">C454</strain>
    </source>
</reference>
<gene>
    <name evidence="3" type="ORF">PDENDC454_13857</name>
</gene>
<sequence length="254" mass="29526">MKKKKILVIMLSIMMISLAGWFIFYTYTEFNGYPWKHAEVKREAVTYMKAKYNMDAAVAGSSYNFKFREYTASVFNIHDTENRIIDVTKQTFYDEAIQGRGERLIDNYSMVYWEQRIDDELRKRYPKLYAQEDIESIAVTTTYFTMPIDSGTSSAADDNGVAIPLEPKYEYTLEMHLRTDSISEALWQELYAVVPDIAAAPWEVEIFVRGRDKETKEESAGSGGAVKWMVLHLPYEKLEHIASIEDMKKEVVEY</sequence>
<evidence type="ECO:0000313" key="4">
    <source>
        <dbReference type="Proteomes" id="UP000003900"/>
    </source>
</evidence>
<feature type="transmembrane region" description="Helical" evidence="1">
    <location>
        <begin position="7"/>
        <end position="27"/>
    </location>
</feature>
<keyword evidence="1" id="KW-0812">Transmembrane</keyword>
<dbReference type="EMBL" id="AHKH01000032">
    <property type="protein sequence ID" value="EHQ61673.1"/>
    <property type="molecule type" value="Genomic_DNA"/>
</dbReference>
<comment type="caution">
    <text evidence="3">The sequence shown here is derived from an EMBL/GenBank/DDBJ whole genome shotgun (WGS) entry which is preliminary data.</text>
</comment>
<dbReference type="PATRIC" id="fig|1131935.3.peg.2866"/>
<dbReference type="OrthoDB" id="2598683at2"/>
<name>H3SGW6_9BACL</name>
<dbReference type="Pfam" id="PF25425">
    <property type="entry name" value="YfjL_N"/>
    <property type="match status" value="1"/>
</dbReference>
<dbReference type="Proteomes" id="UP000003900">
    <property type="component" value="Unassembled WGS sequence"/>
</dbReference>
<dbReference type="AlphaFoldDB" id="H3SGW6"/>
<protein>
    <recommendedName>
        <fullName evidence="2">YfjL-like N-terminal domain-containing protein</fullName>
    </recommendedName>
</protein>
<dbReference type="InterPro" id="IPR057359">
    <property type="entry name" value="YfjL_N"/>
</dbReference>
<proteinExistence type="predicted"/>
<evidence type="ECO:0000256" key="1">
    <source>
        <dbReference type="SAM" id="Phobius"/>
    </source>
</evidence>
<dbReference type="RefSeq" id="WP_006677270.1">
    <property type="nucleotide sequence ID" value="NZ_AHKH01000032.1"/>
</dbReference>
<keyword evidence="1" id="KW-0472">Membrane</keyword>